<name>A0A481Z421_9VIRU</name>
<protein>
    <submittedName>
        <fullName evidence="1">Uncharacterized protein</fullName>
    </submittedName>
</protein>
<organism evidence="1">
    <name type="scientific">Mimivirus LCMiAC02</name>
    <dbReference type="NCBI Taxonomy" id="2506609"/>
    <lineage>
        <taxon>Viruses</taxon>
        <taxon>Varidnaviria</taxon>
        <taxon>Bamfordvirae</taxon>
        <taxon>Nucleocytoviricota</taxon>
        <taxon>Megaviricetes</taxon>
        <taxon>Imitervirales</taxon>
        <taxon>Mimiviridae</taxon>
        <taxon>Klosneuvirinae</taxon>
    </lineage>
</organism>
<sequence>MELTSKSDKYEPLGYFELHDPCLVNIRKYFNNLDKNTPEENIAIARENIKNRENVEYVNIEIRNKFNIPTTRHIKIYDIEKSVLSPYNFNKFNQFKSGIRSSNSIEGIKRIE</sequence>
<gene>
    <name evidence="1" type="ORF">LCMiAC02_02600</name>
</gene>
<accession>A0A481Z421</accession>
<evidence type="ECO:0000313" key="1">
    <source>
        <dbReference type="EMBL" id="QBK89166.1"/>
    </source>
</evidence>
<reference evidence="1" key="1">
    <citation type="journal article" date="2019" name="MBio">
        <title>Virus Genomes from Deep Sea Sediments Expand the Ocean Megavirome and Support Independent Origins of Viral Gigantism.</title>
        <authorList>
            <person name="Backstrom D."/>
            <person name="Yutin N."/>
            <person name="Jorgensen S.L."/>
            <person name="Dharamshi J."/>
            <person name="Homa F."/>
            <person name="Zaremba-Niedwiedzka K."/>
            <person name="Spang A."/>
            <person name="Wolf Y.I."/>
            <person name="Koonin E.V."/>
            <person name="Ettema T.J."/>
        </authorList>
    </citation>
    <scope>NUCLEOTIDE SEQUENCE</scope>
</reference>
<proteinExistence type="predicted"/>
<dbReference type="EMBL" id="MK500408">
    <property type="protein sequence ID" value="QBK89166.1"/>
    <property type="molecule type" value="Genomic_DNA"/>
</dbReference>